<evidence type="ECO:0000256" key="2">
    <source>
        <dbReference type="SAM" id="MobiDB-lite"/>
    </source>
</evidence>
<dbReference type="Gene3D" id="1.10.10.10">
    <property type="entry name" value="Winged helix-like DNA-binding domain superfamily/Winged helix DNA-binding domain"/>
    <property type="match status" value="1"/>
</dbReference>
<feature type="domain" description="Methylated-DNA-[protein]-cysteine S-methyltransferase DNA binding" evidence="3">
    <location>
        <begin position="49"/>
        <end position="134"/>
    </location>
</feature>
<evidence type="ECO:0000256" key="1">
    <source>
        <dbReference type="ARBA" id="ARBA00022763"/>
    </source>
</evidence>
<sequence>MSTRRTPLKSKKKPAKKAAKPPAKPPAKARARISRAEPADAVEPVSWWEDFYRVVRRIPRGRVTTYGVVAALGGHPRSARHVGFALAALKDPDGSSRVPWQRVLGSRPRNRAAVTIKDPISGALQRALLESEGVTFDARGNVSLERFGWAGLGAKKPTAAPRKRARA</sequence>
<accession>A0ABT6P6H3</accession>
<dbReference type="SUPFAM" id="SSF46767">
    <property type="entry name" value="Methylated DNA-protein cysteine methyltransferase, C-terminal domain"/>
    <property type="match status" value="1"/>
</dbReference>
<evidence type="ECO:0000313" key="5">
    <source>
        <dbReference type="Proteomes" id="UP001160301"/>
    </source>
</evidence>
<dbReference type="InterPro" id="IPR036217">
    <property type="entry name" value="MethylDNA_cys_MeTrfase_DNAb"/>
</dbReference>
<protein>
    <submittedName>
        <fullName evidence="4">MGMT family protein</fullName>
    </submittedName>
</protein>
<dbReference type="InterPro" id="IPR052520">
    <property type="entry name" value="ATL_DNA_repair"/>
</dbReference>
<dbReference type="PANTHER" id="PTHR42942:SF1">
    <property type="entry name" value="ALKYLTRANSFERASE-LIKE PROTEIN 1"/>
    <property type="match status" value="1"/>
</dbReference>
<keyword evidence="5" id="KW-1185">Reference proteome</keyword>
<reference evidence="4 5" key="1">
    <citation type="submission" date="2023-04" db="EMBL/GenBank/DDBJ databases">
        <title>The genome sequence of Polyangium sorediatum DSM14670.</title>
        <authorList>
            <person name="Zhang X."/>
        </authorList>
    </citation>
    <scope>NUCLEOTIDE SEQUENCE [LARGE SCALE GENOMIC DNA]</scope>
    <source>
        <strain evidence="4 5">DSM 14670</strain>
    </source>
</reference>
<organism evidence="4 5">
    <name type="scientific">Polyangium sorediatum</name>
    <dbReference type="NCBI Taxonomy" id="889274"/>
    <lineage>
        <taxon>Bacteria</taxon>
        <taxon>Pseudomonadati</taxon>
        <taxon>Myxococcota</taxon>
        <taxon>Polyangia</taxon>
        <taxon>Polyangiales</taxon>
        <taxon>Polyangiaceae</taxon>
        <taxon>Polyangium</taxon>
    </lineage>
</organism>
<proteinExistence type="predicted"/>
<feature type="compositionally biased region" description="Basic residues" evidence="2">
    <location>
        <begin position="1"/>
        <end position="19"/>
    </location>
</feature>
<dbReference type="InterPro" id="IPR036388">
    <property type="entry name" value="WH-like_DNA-bd_sf"/>
</dbReference>
<name>A0ABT6P6H3_9BACT</name>
<dbReference type="RefSeq" id="WP_284721652.1">
    <property type="nucleotide sequence ID" value="NZ_JARZHI010000075.1"/>
</dbReference>
<evidence type="ECO:0000313" key="4">
    <source>
        <dbReference type="EMBL" id="MDI1436213.1"/>
    </source>
</evidence>
<dbReference type="Pfam" id="PF01035">
    <property type="entry name" value="DNA_binding_1"/>
    <property type="match status" value="1"/>
</dbReference>
<keyword evidence="1" id="KW-0227">DNA damage</keyword>
<gene>
    <name evidence="4" type="ORF">QHF89_42310</name>
</gene>
<dbReference type="EMBL" id="JARZHI010000075">
    <property type="protein sequence ID" value="MDI1436213.1"/>
    <property type="molecule type" value="Genomic_DNA"/>
</dbReference>
<dbReference type="Proteomes" id="UP001160301">
    <property type="component" value="Unassembled WGS sequence"/>
</dbReference>
<feature type="region of interest" description="Disordered" evidence="2">
    <location>
        <begin position="1"/>
        <end position="36"/>
    </location>
</feature>
<dbReference type="InterPro" id="IPR014048">
    <property type="entry name" value="MethylDNA_cys_MeTrfase_DNA-bd"/>
</dbReference>
<comment type="caution">
    <text evidence="4">The sequence shown here is derived from an EMBL/GenBank/DDBJ whole genome shotgun (WGS) entry which is preliminary data.</text>
</comment>
<dbReference type="CDD" id="cd06445">
    <property type="entry name" value="ATase"/>
    <property type="match status" value="1"/>
</dbReference>
<evidence type="ECO:0000259" key="3">
    <source>
        <dbReference type="Pfam" id="PF01035"/>
    </source>
</evidence>
<dbReference type="PANTHER" id="PTHR42942">
    <property type="entry name" value="6-O-METHYLGUANINE DNA METHYLTRANSFERASE"/>
    <property type="match status" value="1"/>
</dbReference>